<feature type="domain" description="WSC" evidence="3">
    <location>
        <begin position="481"/>
        <end position="578"/>
    </location>
</feature>
<dbReference type="InterPro" id="IPR002889">
    <property type="entry name" value="WSC_carb-bd"/>
</dbReference>
<comment type="caution">
    <text evidence="4">The sequence shown here is derived from an EMBL/GenBank/DDBJ whole genome shotgun (WGS) entry which is preliminary data.</text>
</comment>
<dbReference type="Pfam" id="PF09118">
    <property type="entry name" value="GO-like_E_set"/>
    <property type="match status" value="1"/>
</dbReference>
<evidence type="ECO:0000259" key="3">
    <source>
        <dbReference type="PROSITE" id="PS51212"/>
    </source>
</evidence>
<dbReference type="Pfam" id="PF07250">
    <property type="entry name" value="Glyoxal_oxid_N"/>
    <property type="match status" value="1"/>
</dbReference>
<protein>
    <recommendedName>
        <fullName evidence="3">WSC domain-containing protein</fullName>
    </recommendedName>
</protein>
<dbReference type="SMART" id="SM00321">
    <property type="entry name" value="WSC"/>
    <property type="match status" value="5"/>
</dbReference>
<organism evidence="4 5">
    <name type="scientific">Staphylotrichum tortipilum</name>
    <dbReference type="NCBI Taxonomy" id="2831512"/>
    <lineage>
        <taxon>Eukaryota</taxon>
        <taxon>Fungi</taxon>
        <taxon>Dikarya</taxon>
        <taxon>Ascomycota</taxon>
        <taxon>Pezizomycotina</taxon>
        <taxon>Sordariomycetes</taxon>
        <taxon>Sordariomycetidae</taxon>
        <taxon>Sordariales</taxon>
        <taxon>Chaetomiaceae</taxon>
        <taxon>Staphylotrichum</taxon>
    </lineage>
</organism>
<evidence type="ECO:0000256" key="1">
    <source>
        <dbReference type="ARBA" id="ARBA00022729"/>
    </source>
</evidence>
<feature type="domain" description="WSC" evidence="3">
    <location>
        <begin position="258"/>
        <end position="349"/>
    </location>
</feature>
<evidence type="ECO:0000313" key="4">
    <source>
        <dbReference type="EMBL" id="KAK3898229.1"/>
    </source>
</evidence>
<evidence type="ECO:0000256" key="2">
    <source>
        <dbReference type="SAM" id="SignalP"/>
    </source>
</evidence>
<gene>
    <name evidence="4" type="ORF">C8A05DRAFT_19142</name>
</gene>
<evidence type="ECO:0000313" key="5">
    <source>
        <dbReference type="Proteomes" id="UP001303889"/>
    </source>
</evidence>
<keyword evidence="5" id="KW-1185">Reference proteome</keyword>
<dbReference type="CDD" id="cd02851">
    <property type="entry name" value="E_set_GO_C"/>
    <property type="match status" value="1"/>
</dbReference>
<dbReference type="InterPro" id="IPR015202">
    <property type="entry name" value="GO-like_E_set"/>
</dbReference>
<feature type="domain" description="WSC" evidence="3">
    <location>
        <begin position="35"/>
        <end position="128"/>
    </location>
</feature>
<dbReference type="InterPro" id="IPR011043">
    <property type="entry name" value="Gal_Oxase/kelch_b-propeller"/>
</dbReference>
<dbReference type="PANTHER" id="PTHR32208:SF105">
    <property type="entry name" value="COPPER RADICAL OXIDASE"/>
    <property type="match status" value="1"/>
</dbReference>
<dbReference type="Pfam" id="PF01822">
    <property type="entry name" value="WSC"/>
    <property type="match status" value="5"/>
</dbReference>
<dbReference type="InterPro" id="IPR037293">
    <property type="entry name" value="Gal_Oxidase_central_sf"/>
</dbReference>
<dbReference type="InterPro" id="IPR009880">
    <property type="entry name" value="Glyoxal_oxidase_N"/>
</dbReference>
<dbReference type="PROSITE" id="PS51212">
    <property type="entry name" value="WSC"/>
    <property type="match status" value="5"/>
</dbReference>
<dbReference type="PANTHER" id="PTHR32208">
    <property type="entry name" value="SECRETED PROTEIN-RELATED"/>
    <property type="match status" value="1"/>
</dbReference>
<dbReference type="SUPFAM" id="SSF50965">
    <property type="entry name" value="Galactose oxidase, central domain"/>
    <property type="match status" value="1"/>
</dbReference>
<feature type="chain" id="PRO_5042926453" description="WSC domain-containing protein" evidence="2">
    <location>
        <begin position="25"/>
        <end position="1098"/>
    </location>
</feature>
<dbReference type="InterPro" id="IPR014756">
    <property type="entry name" value="Ig_E-set"/>
</dbReference>
<sequence>MEASPPKTLFSRFLLSSLLPLSLAQLSAPTTLPGSWSYQGCWTDIPGRTINSASFTNNTAMTIEACVNFCTFKGFPYAGVEYSAECYCGTSLAATSAKVADADCNMACSGNATEPCGGASRLTLFHTTASTGPQTNPGVNGYSFLGCYAEGTSGRALTYGAGLPAAGMTVAACTAACHAANYILAGVEYSGECYCGNTISNGGAPAASGCDMVCNGNSTEFCGGASHLDVYNYLNKYNPTATTPRAPAAPSQPTAVGTYTWYGCQTEATSMRALSQATFASDTMTLEACQTFCSAFTYFGVEYSRECYCGNSLNAGSVAAPAADCNMTCMGASSEYCGAGNRLSVYARAGTPPPATTTASAAPAPTGLPVGWTYQGCWVDGAQGRILPYQVPDSQSNSPAVCVNACLAAGYNVSGTEYAVQCFCGNAIYNGGIQTAGSDCSTACSGDPSQMCGAGNRLSIVANGGTPPIYAPPAPIKTVGSWTYQGCAVDNADNQRTFFWQLFFPNVMTPQMCLDRCAQYGYHAAGLEYGDECYCGDPANMAVHGSTFRPESECSIACAGNASAICGGLSRLTTYFWTGTPLYSWTFPQDYRAGQYQFLVNGVNVPLITQEAITGKVSFISKGATGPGNETGAYELDLPTLTFRTLHIKTDVFCAVGVTLPDKVGRQLNIGGWAGDATYGTRLYWPNGSPGVPGTNDWQENVNVLKLQAGRWYPSAMVLTNGSVLVVGGLIGANDAATPSIEILPYTGTAPLYMDWLDRTHPNNLYPFLAVLPSGGIFVQYWNEARILDPVTFATIKTLPNAPGTVNDDTGGRTYPLEGTAVLLPQIYPYTEPLGVLICGGSTVGAGNAIDNCVSTFPDATNPTWAIERMPSFRVMSCMAPLPDGTYLIANGALHGIAGFGLGVGPNLNALLYDPTKPVGSRITVAANTTIARLYHSEAITLLDGRVLISGSDPEDGKNPEEYRVEVFIPPYLLNGKPRPTFSLALANRDWQWNQAGIPFTLGGPAVNGAITVTLLGAVSSTHGNSLGARTIMPKVACTGTSCTVDAPPDMNRCPPGWYQFFVLDGGVPAVGVYVRIGGDPGKLGNWPQATGFSTPGI</sequence>
<feature type="domain" description="WSC" evidence="3">
    <location>
        <begin position="141"/>
        <end position="234"/>
    </location>
</feature>
<feature type="domain" description="WSC" evidence="3">
    <location>
        <begin position="371"/>
        <end position="464"/>
    </location>
</feature>
<dbReference type="EMBL" id="MU855975">
    <property type="protein sequence ID" value="KAK3898229.1"/>
    <property type="molecule type" value="Genomic_DNA"/>
</dbReference>
<reference evidence="4" key="2">
    <citation type="submission" date="2023-05" db="EMBL/GenBank/DDBJ databases">
        <authorList>
            <consortium name="Lawrence Berkeley National Laboratory"/>
            <person name="Steindorff A."/>
            <person name="Hensen N."/>
            <person name="Bonometti L."/>
            <person name="Westerberg I."/>
            <person name="Brannstrom I.O."/>
            <person name="Guillou S."/>
            <person name="Cros-Aarteil S."/>
            <person name="Calhoun S."/>
            <person name="Haridas S."/>
            <person name="Kuo A."/>
            <person name="Mondo S."/>
            <person name="Pangilinan J."/>
            <person name="Riley R."/>
            <person name="Labutti K."/>
            <person name="Andreopoulos B."/>
            <person name="Lipzen A."/>
            <person name="Chen C."/>
            <person name="Yanf M."/>
            <person name="Daum C."/>
            <person name="Ng V."/>
            <person name="Clum A."/>
            <person name="Ohm R."/>
            <person name="Martin F."/>
            <person name="Silar P."/>
            <person name="Natvig D."/>
            <person name="Lalanne C."/>
            <person name="Gautier V."/>
            <person name="Ament-Velasquez S.L."/>
            <person name="Kruys A."/>
            <person name="Hutchinson M.I."/>
            <person name="Powell A.J."/>
            <person name="Barry K."/>
            <person name="Miller A.N."/>
            <person name="Grigoriev I.V."/>
            <person name="Debuchy R."/>
            <person name="Gladieux P."/>
            <person name="Thoren M.H."/>
            <person name="Johannesson H."/>
        </authorList>
    </citation>
    <scope>NUCLEOTIDE SEQUENCE</scope>
    <source>
        <strain evidence="4">CBS 103.79</strain>
    </source>
</reference>
<accession>A0AAN6MDM4</accession>
<dbReference type="Gene3D" id="2.130.10.80">
    <property type="entry name" value="Galactose oxidase/kelch, beta-propeller"/>
    <property type="match status" value="1"/>
</dbReference>
<name>A0AAN6MDM4_9PEZI</name>
<keyword evidence="1 2" id="KW-0732">Signal</keyword>
<dbReference type="InterPro" id="IPR013783">
    <property type="entry name" value="Ig-like_fold"/>
</dbReference>
<dbReference type="Proteomes" id="UP001303889">
    <property type="component" value="Unassembled WGS sequence"/>
</dbReference>
<dbReference type="AlphaFoldDB" id="A0AAN6MDM4"/>
<reference evidence="4" key="1">
    <citation type="journal article" date="2023" name="Mol. Phylogenet. Evol.">
        <title>Genome-scale phylogeny and comparative genomics of the fungal order Sordariales.</title>
        <authorList>
            <person name="Hensen N."/>
            <person name="Bonometti L."/>
            <person name="Westerberg I."/>
            <person name="Brannstrom I.O."/>
            <person name="Guillou S."/>
            <person name="Cros-Aarteil S."/>
            <person name="Calhoun S."/>
            <person name="Haridas S."/>
            <person name="Kuo A."/>
            <person name="Mondo S."/>
            <person name="Pangilinan J."/>
            <person name="Riley R."/>
            <person name="LaButti K."/>
            <person name="Andreopoulos B."/>
            <person name="Lipzen A."/>
            <person name="Chen C."/>
            <person name="Yan M."/>
            <person name="Daum C."/>
            <person name="Ng V."/>
            <person name="Clum A."/>
            <person name="Steindorff A."/>
            <person name="Ohm R.A."/>
            <person name="Martin F."/>
            <person name="Silar P."/>
            <person name="Natvig D.O."/>
            <person name="Lalanne C."/>
            <person name="Gautier V."/>
            <person name="Ament-Velasquez S.L."/>
            <person name="Kruys A."/>
            <person name="Hutchinson M.I."/>
            <person name="Powell A.J."/>
            <person name="Barry K."/>
            <person name="Miller A.N."/>
            <person name="Grigoriev I.V."/>
            <person name="Debuchy R."/>
            <person name="Gladieux P."/>
            <person name="Hiltunen Thoren M."/>
            <person name="Johannesson H."/>
        </authorList>
    </citation>
    <scope>NUCLEOTIDE SEQUENCE</scope>
    <source>
        <strain evidence="4">CBS 103.79</strain>
    </source>
</reference>
<proteinExistence type="predicted"/>
<dbReference type="Gene3D" id="2.60.40.10">
    <property type="entry name" value="Immunoglobulins"/>
    <property type="match status" value="1"/>
</dbReference>
<dbReference type="SUPFAM" id="SSF81296">
    <property type="entry name" value="E set domains"/>
    <property type="match status" value="1"/>
</dbReference>
<feature type="signal peptide" evidence="2">
    <location>
        <begin position="1"/>
        <end position="24"/>
    </location>
</feature>